<dbReference type="Pfam" id="PF13484">
    <property type="entry name" value="Fer4_16"/>
    <property type="match status" value="1"/>
</dbReference>
<dbReference type="InterPro" id="IPR004453">
    <property type="entry name" value="QueG"/>
</dbReference>
<dbReference type="GO" id="GO:0005737">
    <property type="term" value="C:cytoplasm"/>
    <property type="evidence" value="ECO:0007669"/>
    <property type="project" value="UniProtKB-SubCell"/>
</dbReference>
<feature type="domain" description="4Fe-4S ferredoxin-type" evidence="10">
    <location>
        <begin position="188"/>
        <end position="217"/>
    </location>
</feature>
<keyword evidence="9" id="KW-0846">Cobalamin</keyword>
<organism evidence="11 12">
    <name type="scientific">Cohnella faecalis</name>
    <dbReference type="NCBI Taxonomy" id="2315694"/>
    <lineage>
        <taxon>Bacteria</taxon>
        <taxon>Bacillati</taxon>
        <taxon>Bacillota</taxon>
        <taxon>Bacilli</taxon>
        <taxon>Bacillales</taxon>
        <taxon>Paenibacillaceae</taxon>
        <taxon>Cohnella</taxon>
    </lineage>
</organism>
<name>A0A398CGF7_9BACL</name>
<dbReference type="RefSeq" id="WP_119150347.1">
    <property type="nucleotide sequence ID" value="NZ_JBHSOV010000028.1"/>
</dbReference>
<keyword evidence="4 9" id="KW-0479">Metal-binding</keyword>
<dbReference type="EC" id="1.17.99.6" evidence="9"/>
<evidence type="ECO:0000256" key="8">
    <source>
        <dbReference type="ARBA" id="ARBA00023014"/>
    </source>
</evidence>
<dbReference type="OrthoDB" id="9784571at2"/>
<dbReference type="EMBL" id="QXJM01000039">
    <property type="protein sequence ID" value="RIE02306.1"/>
    <property type="molecule type" value="Genomic_DNA"/>
</dbReference>
<feature type="binding site" evidence="9">
    <location>
        <position position="223"/>
    </location>
    <ligand>
        <name>[4Fe-4S] cluster</name>
        <dbReference type="ChEBI" id="CHEBI:49883"/>
        <label>2</label>
    </ligand>
</feature>
<feature type="binding site" evidence="9">
    <location>
        <position position="207"/>
    </location>
    <ligand>
        <name>[4Fe-4S] cluster</name>
        <dbReference type="ChEBI" id="CHEBI:49883"/>
        <label>2</label>
    </ligand>
</feature>
<keyword evidence="9" id="KW-0170">Cobalt</keyword>
<dbReference type="GO" id="GO:0052693">
    <property type="term" value="F:epoxyqueuosine reductase activity"/>
    <property type="evidence" value="ECO:0007669"/>
    <property type="project" value="UniProtKB-UniRule"/>
</dbReference>
<dbReference type="Gene3D" id="1.25.10.10">
    <property type="entry name" value="Leucine-rich Repeat Variant"/>
    <property type="match status" value="1"/>
</dbReference>
<dbReference type="InterPro" id="IPR016024">
    <property type="entry name" value="ARM-type_fold"/>
</dbReference>
<comment type="subunit">
    <text evidence="9">Monomer.</text>
</comment>
<dbReference type="PROSITE" id="PS00198">
    <property type="entry name" value="4FE4S_FER_1"/>
    <property type="match status" value="1"/>
</dbReference>
<evidence type="ECO:0000259" key="10">
    <source>
        <dbReference type="PROSITE" id="PS51379"/>
    </source>
</evidence>
<keyword evidence="12" id="KW-1185">Reference proteome</keyword>
<comment type="similarity">
    <text evidence="9">Belongs to the QueG family.</text>
</comment>
<feature type="binding site" evidence="9">
    <location>
        <begin position="249"/>
        <end position="250"/>
    </location>
    <ligand>
        <name>cob(II)alamin</name>
        <dbReference type="ChEBI" id="CHEBI:16304"/>
    </ligand>
</feature>
<dbReference type="InterPro" id="IPR017896">
    <property type="entry name" value="4Fe4S_Fe-S-bd"/>
</dbReference>
<dbReference type="Proteomes" id="UP000266340">
    <property type="component" value="Unassembled WGS sequence"/>
</dbReference>
<dbReference type="SUPFAM" id="SSF48371">
    <property type="entry name" value="ARM repeat"/>
    <property type="match status" value="1"/>
</dbReference>
<dbReference type="InterPro" id="IPR004155">
    <property type="entry name" value="PBS_lyase_HEAT"/>
</dbReference>
<feature type="binding site" evidence="9">
    <location>
        <position position="143"/>
    </location>
    <ligand>
        <name>cob(II)alamin</name>
        <dbReference type="ChEBI" id="CHEBI:16304"/>
    </ligand>
</feature>
<protein>
    <recommendedName>
        <fullName evidence="9">Epoxyqueuosine reductase</fullName>
        <ecNumber evidence="9">1.17.99.6</ecNumber>
    </recommendedName>
    <alternativeName>
        <fullName evidence="9">Queuosine biosynthesis protein QueG</fullName>
    </alternativeName>
</protein>
<keyword evidence="2 9" id="KW-0963">Cytoplasm</keyword>
<comment type="caution">
    <text evidence="11">The sequence shown here is derived from an EMBL/GenBank/DDBJ whole genome shotgun (WGS) entry which is preliminary data.</text>
</comment>
<dbReference type="UniPathway" id="UPA00392"/>
<feature type="binding site" evidence="9">
    <location>
        <position position="167"/>
    </location>
    <ligand>
        <name>cob(II)alamin</name>
        <dbReference type="ChEBI" id="CHEBI:16304"/>
    </ligand>
</feature>
<dbReference type="GO" id="GO:0008616">
    <property type="term" value="P:tRNA queuosine(34) biosynthetic process"/>
    <property type="evidence" value="ECO:0007669"/>
    <property type="project" value="UniProtKB-UniRule"/>
</dbReference>
<evidence type="ECO:0000256" key="2">
    <source>
        <dbReference type="ARBA" id="ARBA00022490"/>
    </source>
</evidence>
<evidence type="ECO:0000256" key="6">
    <source>
        <dbReference type="ARBA" id="ARBA00023002"/>
    </source>
</evidence>
<feature type="binding site" evidence="9">
    <location>
        <position position="249"/>
    </location>
    <ligand>
        <name>[4Fe-4S] cluster</name>
        <dbReference type="ChEBI" id="CHEBI:49883"/>
        <label>2</label>
    </ligand>
</feature>
<feature type="binding site" evidence="9">
    <location>
        <position position="289"/>
    </location>
    <ligand>
        <name>tRNA</name>
        <dbReference type="ChEBI" id="CHEBI:17843"/>
    </ligand>
</feature>
<feature type="binding site" evidence="9">
    <location>
        <position position="178"/>
    </location>
    <ligand>
        <name>cob(II)alamin</name>
        <dbReference type="ChEBI" id="CHEBI:16304"/>
    </ligand>
</feature>
<evidence type="ECO:0000313" key="12">
    <source>
        <dbReference type="Proteomes" id="UP000266340"/>
    </source>
</evidence>
<evidence type="ECO:0000256" key="9">
    <source>
        <dbReference type="HAMAP-Rule" id="MF_00916"/>
    </source>
</evidence>
<keyword evidence="7 9" id="KW-0408">Iron</keyword>
<dbReference type="SMART" id="SM00567">
    <property type="entry name" value="EZ_HEAT"/>
    <property type="match status" value="2"/>
</dbReference>
<dbReference type="SUPFAM" id="SSF46548">
    <property type="entry name" value="alpha-helical ferredoxin"/>
    <property type="match status" value="1"/>
</dbReference>
<comment type="subcellular location">
    <subcellularLocation>
        <location evidence="9">Cytoplasm</location>
    </subcellularLocation>
</comment>
<accession>A0A398CGF7</accession>
<evidence type="ECO:0000256" key="5">
    <source>
        <dbReference type="ARBA" id="ARBA00022785"/>
    </source>
</evidence>
<feature type="binding site" evidence="9">
    <location>
        <position position="307"/>
    </location>
    <ligand>
        <name>tRNA</name>
        <dbReference type="ChEBI" id="CHEBI:17843"/>
    </ligand>
</feature>
<comment type="pathway">
    <text evidence="9">tRNA modification; tRNA-queuosine biosynthesis.</text>
</comment>
<feature type="binding site" evidence="9">
    <location>
        <position position="203"/>
    </location>
    <ligand>
        <name>[4Fe-4S] cluster</name>
        <dbReference type="ChEBI" id="CHEBI:49883"/>
        <label>1</label>
    </ligand>
</feature>
<comment type="caution">
    <text evidence="9">Lacks conserved residue(s) required for the propagation of feature annotation.</text>
</comment>
<keyword evidence="1 9" id="KW-0004">4Fe-4S</keyword>
<dbReference type="Pfam" id="PF13646">
    <property type="entry name" value="HEAT_2"/>
    <property type="match status" value="1"/>
</dbReference>
<feature type="binding site" evidence="9">
    <location>
        <position position="161"/>
    </location>
    <ligand>
        <name>cob(II)alamin</name>
        <dbReference type="ChEBI" id="CHEBI:16304"/>
    </ligand>
</feature>
<keyword evidence="6 9" id="KW-0560">Oxidoreductase</keyword>
<evidence type="ECO:0000313" key="11">
    <source>
        <dbReference type="EMBL" id="RIE02306.1"/>
    </source>
</evidence>
<dbReference type="PANTHER" id="PTHR30002:SF4">
    <property type="entry name" value="EPOXYQUEUOSINE REDUCTASE"/>
    <property type="match status" value="1"/>
</dbReference>
<feature type="binding site" evidence="9">
    <location>
        <position position="197"/>
    </location>
    <ligand>
        <name>[4Fe-4S] cluster</name>
        <dbReference type="ChEBI" id="CHEBI:49883"/>
        <label>1</label>
    </ligand>
</feature>
<evidence type="ECO:0000256" key="4">
    <source>
        <dbReference type="ARBA" id="ARBA00022723"/>
    </source>
</evidence>
<evidence type="ECO:0000256" key="7">
    <source>
        <dbReference type="ARBA" id="ARBA00023004"/>
    </source>
</evidence>
<dbReference type="Gene3D" id="3.30.70.20">
    <property type="match status" value="1"/>
</dbReference>
<gene>
    <name evidence="9 11" type="primary">queG</name>
    <name evidence="11" type="ORF">D3H35_16420</name>
</gene>
<sequence>MAAPLRGDASFWRDLKNEMIAAAPGMGIDRIGVASADPFLLLKERLERHRELGYESGFEEPDLAKRTDPALSFPEARSIVAIAVAYPSKLKGAPVSEPGLRRGILSRSAWGEDYHLVLRRRLEKLAAWLEERVPGARSLSMVDTGVLSDRAVAERAGIGWSGKNSMIITPDLGSWVYLGEMITNLPLPPDKPVEEDCGDCTICIDACPTGALVGPGQLNSQRCVSFITQTKGLVEEELMRKIGNRLYGCDTCQIVCPKNKGIDIRRHEELLPDPETVKPLLRPLLTMGNKEFKTKFGASSAAWRGRKPIQRNALIGLGNFRDGESVPDVARVLREDPRPELRATAAWALGRIGGERARDALAGALEASSPERDEAVLAAVKRALAAIVDDADRVGVTPIAEEQRANEAAK</sequence>
<comment type="cofactor">
    <cofactor evidence="9">
        <name>cob(II)alamin</name>
        <dbReference type="ChEBI" id="CHEBI:16304"/>
    </cofactor>
</comment>
<keyword evidence="5 9" id="KW-0671">Queuosine biosynthesis</keyword>
<feature type="active site" description="Proton donor" evidence="9">
    <location>
        <position position="143"/>
    </location>
</feature>
<dbReference type="PANTHER" id="PTHR30002">
    <property type="entry name" value="EPOXYQUEUOSINE REDUCTASE"/>
    <property type="match status" value="1"/>
</dbReference>
<feature type="binding site" evidence="9">
    <location>
        <position position="252"/>
    </location>
    <ligand>
        <name>[4Fe-4S] cluster</name>
        <dbReference type="ChEBI" id="CHEBI:49883"/>
        <label>2</label>
    </ligand>
</feature>
<feature type="binding site" evidence="9">
    <location>
        <position position="229"/>
    </location>
    <ligand>
        <name>tRNA</name>
        <dbReference type="ChEBI" id="CHEBI:17843"/>
    </ligand>
</feature>
<dbReference type="GO" id="GO:0031419">
    <property type="term" value="F:cobalamin binding"/>
    <property type="evidence" value="ECO:0007669"/>
    <property type="project" value="UniProtKB-KW"/>
</dbReference>
<dbReference type="InterPro" id="IPR011989">
    <property type="entry name" value="ARM-like"/>
</dbReference>
<proteinExistence type="inferred from homology"/>
<feature type="binding site" evidence="9">
    <location>
        <position position="231"/>
    </location>
    <ligand>
        <name>tRNA</name>
        <dbReference type="ChEBI" id="CHEBI:17843"/>
    </ligand>
</feature>
<keyword evidence="3 9" id="KW-0819">tRNA processing</keyword>
<comment type="function">
    <text evidence="9">Catalyzes the conversion of epoxyqueuosine (oQ) to queuosine (Q), which is a hypermodified base found in the wobble positions of tRNA(Asp), tRNA(Asn), tRNA(His) and tRNA(Tyr).</text>
</comment>
<feature type="binding site" evidence="9">
    <location>
        <position position="290"/>
    </location>
    <ligand>
        <name>tRNA</name>
        <dbReference type="ChEBI" id="CHEBI:17843"/>
    </ligand>
</feature>
<evidence type="ECO:0000256" key="3">
    <source>
        <dbReference type="ARBA" id="ARBA00022694"/>
    </source>
</evidence>
<feature type="binding site" evidence="9">
    <location>
        <position position="304"/>
    </location>
    <ligand>
        <name>tRNA</name>
        <dbReference type="ChEBI" id="CHEBI:17843"/>
    </ligand>
</feature>
<dbReference type="AlphaFoldDB" id="A0A398CGF7"/>
<feature type="binding site" evidence="9">
    <location>
        <position position="256"/>
    </location>
    <ligand>
        <name>[4Fe-4S] cluster</name>
        <dbReference type="ChEBI" id="CHEBI:49883"/>
        <label>1</label>
    </ligand>
</feature>
<evidence type="ECO:0000256" key="1">
    <source>
        <dbReference type="ARBA" id="ARBA00022485"/>
    </source>
</evidence>
<comment type="catalytic activity">
    <reaction evidence="9">
        <text>epoxyqueuosine(34) in tRNA + AH2 = queuosine(34) in tRNA + A + H2O</text>
        <dbReference type="Rhea" id="RHEA:32159"/>
        <dbReference type="Rhea" id="RHEA-COMP:18571"/>
        <dbReference type="Rhea" id="RHEA-COMP:18582"/>
        <dbReference type="ChEBI" id="CHEBI:13193"/>
        <dbReference type="ChEBI" id="CHEBI:15377"/>
        <dbReference type="ChEBI" id="CHEBI:17499"/>
        <dbReference type="ChEBI" id="CHEBI:194431"/>
        <dbReference type="ChEBI" id="CHEBI:194443"/>
        <dbReference type="EC" id="1.17.99.6"/>
    </reaction>
</comment>
<reference evidence="11 12" key="1">
    <citation type="submission" date="2018-09" db="EMBL/GenBank/DDBJ databases">
        <title>Cohnella cavernae sp. nov., isolated from a karst cave.</title>
        <authorList>
            <person name="Zhu H."/>
        </authorList>
    </citation>
    <scope>NUCLEOTIDE SEQUENCE [LARGE SCALE GENOMIC DNA]</scope>
    <source>
        <strain evidence="11 12">K2E09-144</strain>
    </source>
</reference>
<feature type="binding site" evidence="9">
    <location>
        <begin position="148"/>
        <end position="150"/>
    </location>
    <ligand>
        <name>cob(II)alamin</name>
        <dbReference type="ChEBI" id="CHEBI:16304"/>
    </ligand>
</feature>
<feature type="binding site" evidence="9">
    <location>
        <position position="225"/>
    </location>
    <ligand>
        <name>cob(II)alamin</name>
        <dbReference type="ChEBI" id="CHEBI:16304"/>
    </ligand>
</feature>
<dbReference type="HAMAP" id="MF_00916">
    <property type="entry name" value="QueG"/>
    <property type="match status" value="1"/>
</dbReference>
<dbReference type="InterPro" id="IPR013542">
    <property type="entry name" value="QueG_DUF1730"/>
</dbReference>
<keyword evidence="8 9" id="KW-0411">Iron-sulfur</keyword>
<feature type="binding site" evidence="9">
    <location>
        <position position="66"/>
    </location>
    <ligand>
        <name>cob(II)alamin</name>
        <dbReference type="ChEBI" id="CHEBI:16304"/>
    </ligand>
</feature>
<dbReference type="Pfam" id="PF08331">
    <property type="entry name" value="QueG_DUF1730"/>
    <property type="match status" value="1"/>
</dbReference>
<dbReference type="PROSITE" id="PS51379">
    <property type="entry name" value="4FE4S_FER_2"/>
    <property type="match status" value="1"/>
</dbReference>
<feature type="binding site" evidence="9">
    <location>
        <position position="200"/>
    </location>
    <ligand>
        <name>[4Fe-4S] cluster</name>
        <dbReference type="ChEBI" id="CHEBI:49883"/>
        <label>1</label>
    </ligand>
</feature>
<dbReference type="GO" id="GO:0046872">
    <property type="term" value="F:metal ion binding"/>
    <property type="evidence" value="ECO:0007669"/>
    <property type="project" value="UniProtKB-KW"/>
</dbReference>
<dbReference type="GO" id="GO:0051539">
    <property type="term" value="F:4 iron, 4 sulfur cluster binding"/>
    <property type="evidence" value="ECO:0007669"/>
    <property type="project" value="UniProtKB-KW"/>
</dbReference>
<feature type="binding site" evidence="9">
    <location>
        <position position="164"/>
    </location>
    <ligand>
        <name>cob(II)alamin</name>
        <dbReference type="ChEBI" id="CHEBI:16304"/>
    </ligand>
</feature>
<comment type="cofactor">
    <cofactor evidence="9">
        <name>[4Fe-4S] cluster</name>
        <dbReference type="ChEBI" id="CHEBI:49883"/>
    </cofactor>
    <text evidence="9">Binds 2 [4Fe-4S] clusters per monomer.</text>
</comment>
<dbReference type="InterPro" id="IPR017900">
    <property type="entry name" value="4Fe4S_Fe_S_CS"/>
</dbReference>
<dbReference type="NCBIfam" id="TIGR00276">
    <property type="entry name" value="tRNA epoxyqueuosine(34) reductase QueG"/>
    <property type="match status" value="1"/>
</dbReference>